<evidence type="ECO:0000259" key="3">
    <source>
        <dbReference type="Pfam" id="PF02737"/>
    </source>
</evidence>
<dbReference type="RefSeq" id="WP_207348884.1">
    <property type="nucleotide sequence ID" value="NZ_JAFMPY010000001.1"/>
</dbReference>
<dbReference type="InterPro" id="IPR036291">
    <property type="entry name" value="NAD(P)-bd_dom_sf"/>
</dbReference>
<dbReference type="InterPro" id="IPR006108">
    <property type="entry name" value="3HC_DH_C"/>
</dbReference>
<dbReference type="Gene3D" id="3.40.50.720">
    <property type="entry name" value="NAD(P)-binding Rossmann-like Domain"/>
    <property type="match status" value="1"/>
</dbReference>
<dbReference type="PANTHER" id="PTHR48075">
    <property type="entry name" value="3-HYDROXYACYL-COA DEHYDROGENASE FAMILY PROTEIN"/>
    <property type="match status" value="1"/>
</dbReference>
<dbReference type="NCBIfam" id="NF006124">
    <property type="entry name" value="PRK08268.1"/>
    <property type="match status" value="1"/>
</dbReference>
<evidence type="ECO:0000313" key="5">
    <source>
        <dbReference type="Proteomes" id="UP000664288"/>
    </source>
</evidence>
<dbReference type="Gene3D" id="1.10.1040.10">
    <property type="entry name" value="N-(1-d-carboxylethyl)-l-norvaline Dehydrogenase, domain 2"/>
    <property type="match status" value="2"/>
</dbReference>
<dbReference type="Pfam" id="PF00725">
    <property type="entry name" value="3HCDH"/>
    <property type="match status" value="2"/>
</dbReference>
<gene>
    <name evidence="4" type="ORF">J1C47_01185</name>
</gene>
<keyword evidence="5" id="KW-1185">Reference proteome</keyword>
<dbReference type="Pfam" id="PF02737">
    <property type="entry name" value="3HCDH_N"/>
    <property type="match status" value="1"/>
</dbReference>
<dbReference type="Proteomes" id="UP000664288">
    <property type="component" value="Unassembled WGS sequence"/>
</dbReference>
<sequence>MTQTPERFSGRDQPLTLGIVGAGVMGRGIAQVAAEAGVTVLLADVEPRAAEEARGFVAAMLERRRAKGRINAAEAAAALDLIGVVAVGDDAGWAALRACDAVVEAVVERLDVKHAVIAGLEAVVRPDCILASNTSSLSVTELGAGARRPERVAGFHFFNPVPLMRVVEVVAGLRTAPWVVEALEALARRMGHRPLRAADTPGFLVNHAGRAYTSEAMRIVAENIASHQEVDRVMVEAAGFGMGPFQLIDLVGMDVVQTVSESVYHQYFEEPRYRPVHLGALRRAGGLLGRKSGAGFYRYEDGRQVAQAQPAVPEVSLAARPVWISDRHPSEAAALRNALASAGAAIETGARPSADALCMVTPFGEDASTAALAEGLDPRRTVAVDMLLGIDRIRTLMTGVATRPDCRDLAHALLAAGGHGVCVINDSPGFLAQRIVAGIVNLGCDIAQQRIAAPADIDTGAKLALGYPMGPLEWGDALGPQKVLAILAAMHDFYGDPRYRPSPWLKRRALLGLSLGTPEGRGGSQLV</sequence>
<organism evidence="4 5">
    <name type="scientific">Jiella sonneratiae</name>
    <dbReference type="NCBI Taxonomy" id="2816856"/>
    <lineage>
        <taxon>Bacteria</taxon>
        <taxon>Pseudomonadati</taxon>
        <taxon>Pseudomonadota</taxon>
        <taxon>Alphaproteobacteria</taxon>
        <taxon>Hyphomicrobiales</taxon>
        <taxon>Aurantimonadaceae</taxon>
        <taxon>Jiella</taxon>
    </lineage>
</organism>
<feature type="domain" description="3-hydroxyacyl-CoA dehydrogenase NAD binding" evidence="3">
    <location>
        <begin position="17"/>
        <end position="199"/>
    </location>
</feature>
<feature type="domain" description="3-hydroxyacyl-CoA dehydrogenase C-terminal" evidence="2">
    <location>
        <begin position="429"/>
        <end position="521"/>
    </location>
</feature>
<protein>
    <submittedName>
        <fullName evidence="4">3-hydroxyacyl-CoA dehydrogenase</fullName>
    </submittedName>
</protein>
<name>A0ABS3IXU7_9HYPH</name>
<keyword evidence="1" id="KW-0560">Oxidoreductase</keyword>
<dbReference type="InterPro" id="IPR006176">
    <property type="entry name" value="3-OHacyl-CoA_DH_NAD-bd"/>
</dbReference>
<dbReference type="SUPFAM" id="SSF51735">
    <property type="entry name" value="NAD(P)-binding Rossmann-fold domains"/>
    <property type="match status" value="1"/>
</dbReference>
<dbReference type="InterPro" id="IPR013328">
    <property type="entry name" value="6PGD_dom2"/>
</dbReference>
<reference evidence="4 5" key="1">
    <citation type="submission" date="2021-03" db="EMBL/GenBank/DDBJ databases">
        <title>Whole genome sequence of Jiella sp. MQZ13P-4.</title>
        <authorList>
            <person name="Tuo L."/>
        </authorList>
    </citation>
    <scope>NUCLEOTIDE SEQUENCE [LARGE SCALE GENOMIC DNA]</scope>
    <source>
        <strain evidence="4 5">MQZ13P-4</strain>
    </source>
</reference>
<dbReference type="EMBL" id="JAFMPY010000001">
    <property type="protein sequence ID" value="MBO0902241.1"/>
    <property type="molecule type" value="Genomic_DNA"/>
</dbReference>
<evidence type="ECO:0000259" key="2">
    <source>
        <dbReference type="Pfam" id="PF00725"/>
    </source>
</evidence>
<dbReference type="SUPFAM" id="SSF48179">
    <property type="entry name" value="6-phosphogluconate dehydrogenase C-terminal domain-like"/>
    <property type="match status" value="2"/>
</dbReference>
<evidence type="ECO:0000256" key="1">
    <source>
        <dbReference type="ARBA" id="ARBA00023002"/>
    </source>
</evidence>
<proteinExistence type="predicted"/>
<evidence type="ECO:0000313" key="4">
    <source>
        <dbReference type="EMBL" id="MBO0902241.1"/>
    </source>
</evidence>
<dbReference type="InterPro" id="IPR008927">
    <property type="entry name" value="6-PGluconate_DH-like_C_sf"/>
</dbReference>
<comment type="caution">
    <text evidence="4">The sequence shown here is derived from an EMBL/GenBank/DDBJ whole genome shotgun (WGS) entry which is preliminary data.</text>
</comment>
<dbReference type="PANTHER" id="PTHR48075:SF5">
    <property type="entry name" value="3-HYDROXYBUTYRYL-COA DEHYDROGENASE"/>
    <property type="match status" value="1"/>
</dbReference>
<feature type="domain" description="3-hydroxyacyl-CoA dehydrogenase C-terminal" evidence="2">
    <location>
        <begin position="202"/>
        <end position="299"/>
    </location>
</feature>
<accession>A0ABS3IXU7</accession>